<dbReference type="Proteomes" id="UP001251374">
    <property type="component" value="Unassembled WGS sequence"/>
</dbReference>
<evidence type="ECO:0000313" key="3">
    <source>
        <dbReference type="Proteomes" id="UP001251374"/>
    </source>
</evidence>
<evidence type="ECO:0000256" key="1">
    <source>
        <dbReference type="ARBA" id="ARBA00006484"/>
    </source>
</evidence>
<keyword evidence="3" id="KW-1185">Reference proteome</keyword>
<sequence length="252" mass="26840">MKKLLEDKVCIVTGAAGINGIGLRTAKLFYEHGASIVITDINQEACDEARAMFDQSRSLVLVANVISKDDCEQVASFVLEKFGRIDVLVNNAGVTQPVKFEEIQPDDYDRILDVNLRGMLYMSQAVIPQMKKQLSGSIANTSSVSAQRGGGIFGGPHYSAAKAGMLGLGKAMARELGSFGVRVNSVTPGLIATDITGGKLDDALKGKILEGIPLHRLGTPEDVAKTFLFLASDLSDYITGATIDVNGGMHIH</sequence>
<dbReference type="PRINTS" id="PR00080">
    <property type="entry name" value="SDRFAMILY"/>
</dbReference>
<name>A0ABU1HJS5_9GAMM</name>
<dbReference type="Gene3D" id="3.40.50.720">
    <property type="entry name" value="NAD(P)-binding Rossmann-like Domain"/>
    <property type="match status" value="1"/>
</dbReference>
<dbReference type="InterPro" id="IPR020904">
    <property type="entry name" value="Sc_DH/Rdtase_CS"/>
</dbReference>
<comment type="caution">
    <text evidence="2">The sequence shown here is derived from an EMBL/GenBank/DDBJ whole genome shotgun (WGS) entry which is preliminary data.</text>
</comment>
<dbReference type="InterPro" id="IPR002347">
    <property type="entry name" value="SDR_fam"/>
</dbReference>
<dbReference type="PROSITE" id="PS00061">
    <property type="entry name" value="ADH_SHORT"/>
    <property type="match status" value="1"/>
</dbReference>
<dbReference type="PRINTS" id="PR00081">
    <property type="entry name" value="GDHRDH"/>
</dbReference>
<evidence type="ECO:0000313" key="2">
    <source>
        <dbReference type="EMBL" id="MDR5907750.1"/>
    </source>
</evidence>
<dbReference type="SUPFAM" id="SSF51735">
    <property type="entry name" value="NAD(P)-binding Rossmann-fold domains"/>
    <property type="match status" value="1"/>
</dbReference>
<accession>A0ABU1HJS5</accession>
<gene>
    <name evidence="2" type="ORF">QC821_20960</name>
</gene>
<comment type="similarity">
    <text evidence="1">Belongs to the short-chain dehydrogenases/reductases (SDR) family.</text>
</comment>
<proteinExistence type="inferred from homology"/>
<dbReference type="RefSeq" id="WP_309725345.1">
    <property type="nucleotide sequence ID" value="NZ_JARWAM010000028.1"/>
</dbReference>
<dbReference type="EMBL" id="JARWAM010000028">
    <property type="protein sequence ID" value="MDR5907750.1"/>
    <property type="molecule type" value="Genomic_DNA"/>
</dbReference>
<dbReference type="PANTHER" id="PTHR42760">
    <property type="entry name" value="SHORT-CHAIN DEHYDROGENASES/REDUCTASES FAMILY MEMBER"/>
    <property type="match status" value="1"/>
</dbReference>
<reference evidence="2 3" key="1">
    <citation type="submission" date="2023-04" db="EMBL/GenBank/DDBJ databases">
        <title>A long-awaited taxogenomic arrangement of the family Halomonadaceae.</title>
        <authorList>
            <person name="De La Haba R."/>
            <person name="Chuvochina M."/>
            <person name="Wittouck S."/>
            <person name="Arahal D.R."/>
            <person name="Sanchez-Porro C."/>
            <person name="Hugenholtz P."/>
            <person name="Ventosa A."/>
        </authorList>
    </citation>
    <scope>NUCLEOTIDE SEQUENCE [LARGE SCALE GENOMIC DNA]</scope>
    <source>
        <strain evidence="2 3">DSM 26770</strain>
    </source>
</reference>
<dbReference type="InterPro" id="IPR036291">
    <property type="entry name" value="NAD(P)-bd_dom_sf"/>
</dbReference>
<organism evidence="2 3">
    <name type="scientific">Franzmannia qiaohouensis</name>
    <dbReference type="NCBI Taxonomy" id="1329370"/>
    <lineage>
        <taxon>Bacteria</taxon>
        <taxon>Pseudomonadati</taxon>
        <taxon>Pseudomonadota</taxon>
        <taxon>Gammaproteobacteria</taxon>
        <taxon>Oceanospirillales</taxon>
        <taxon>Halomonadaceae</taxon>
        <taxon>Franzmannia</taxon>
    </lineage>
</organism>
<protein>
    <submittedName>
        <fullName evidence="2">SDR family oxidoreductase</fullName>
    </submittedName>
</protein>
<dbReference type="Pfam" id="PF13561">
    <property type="entry name" value="adh_short_C2"/>
    <property type="match status" value="1"/>
</dbReference>
<dbReference type="PANTHER" id="PTHR42760:SF135">
    <property type="entry name" value="BLL7886 PROTEIN"/>
    <property type="match status" value="1"/>
</dbReference>
<dbReference type="NCBIfam" id="NF005559">
    <property type="entry name" value="PRK07231.1"/>
    <property type="match status" value="1"/>
</dbReference>